<reference evidence="1" key="2">
    <citation type="submission" date="2020-11" db="EMBL/GenBank/DDBJ databases">
        <authorList>
            <person name="McCartney M.A."/>
            <person name="Auch B."/>
            <person name="Kono T."/>
            <person name="Mallez S."/>
            <person name="Becker A."/>
            <person name="Gohl D.M."/>
            <person name="Silverstein K.A.T."/>
            <person name="Koren S."/>
            <person name="Bechman K.B."/>
            <person name="Herman A."/>
            <person name="Abrahante J.E."/>
            <person name="Garbe J."/>
        </authorList>
    </citation>
    <scope>NUCLEOTIDE SEQUENCE</scope>
    <source>
        <strain evidence="1">Duluth1</strain>
        <tissue evidence="1">Whole animal</tissue>
    </source>
</reference>
<evidence type="ECO:0000313" key="1">
    <source>
        <dbReference type="EMBL" id="KAH3801305.1"/>
    </source>
</evidence>
<proteinExistence type="predicted"/>
<comment type="caution">
    <text evidence="1">The sequence shown here is derived from an EMBL/GenBank/DDBJ whole genome shotgun (WGS) entry which is preliminary data.</text>
</comment>
<keyword evidence="2" id="KW-1185">Reference proteome</keyword>
<organism evidence="1 2">
    <name type="scientific">Dreissena polymorpha</name>
    <name type="common">Zebra mussel</name>
    <name type="synonym">Mytilus polymorpha</name>
    <dbReference type="NCBI Taxonomy" id="45954"/>
    <lineage>
        <taxon>Eukaryota</taxon>
        <taxon>Metazoa</taxon>
        <taxon>Spiralia</taxon>
        <taxon>Lophotrochozoa</taxon>
        <taxon>Mollusca</taxon>
        <taxon>Bivalvia</taxon>
        <taxon>Autobranchia</taxon>
        <taxon>Heteroconchia</taxon>
        <taxon>Euheterodonta</taxon>
        <taxon>Imparidentia</taxon>
        <taxon>Neoheterodontei</taxon>
        <taxon>Myida</taxon>
        <taxon>Dreissenoidea</taxon>
        <taxon>Dreissenidae</taxon>
        <taxon>Dreissena</taxon>
    </lineage>
</organism>
<reference evidence="1" key="1">
    <citation type="journal article" date="2019" name="bioRxiv">
        <title>The Genome of the Zebra Mussel, Dreissena polymorpha: A Resource for Invasive Species Research.</title>
        <authorList>
            <person name="McCartney M.A."/>
            <person name="Auch B."/>
            <person name="Kono T."/>
            <person name="Mallez S."/>
            <person name="Zhang Y."/>
            <person name="Obille A."/>
            <person name="Becker A."/>
            <person name="Abrahante J.E."/>
            <person name="Garbe J."/>
            <person name="Badalamenti J.P."/>
            <person name="Herman A."/>
            <person name="Mangelson H."/>
            <person name="Liachko I."/>
            <person name="Sullivan S."/>
            <person name="Sone E.D."/>
            <person name="Koren S."/>
            <person name="Silverstein K.A.T."/>
            <person name="Beckman K.B."/>
            <person name="Gohl D.M."/>
        </authorList>
    </citation>
    <scope>NUCLEOTIDE SEQUENCE</scope>
    <source>
        <strain evidence="1">Duluth1</strain>
        <tissue evidence="1">Whole animal</tissue>
    </source>
</reference>
<sequence>MNNPGIPSCFLFRKWKLHKQHSEAETKDLPGISILKPLVGIDPNLFENLESFFTMKYPSVSRNASIEVPDSNYYGSDITFLWHLCSVGLLTGTKQLTGSDSKVSGHDFASLSL</sequence>
<accession>A0A9D4J7G3</accession>
<gene>
    <name evidence="1" type="ORF">DPMN_154953</name>
</gene>
<protein>
    <submittedName>
        <fullName evidence="1">Uncharacterized protein</fullName>
    </submittedName>
</protein>
<dbReference type="EMBL" id="JAIWYP010000007">
    <property type="protein sequence ID" value="KAH3801305.1"/>
    <property type="molecule type" value="Genomic_DNA"/>
</dbReference>
<dbReference type="AlphaFoldDB" id="A0A9D4J7G3"/>
<evidence type="ECO:0000313" key="2">
    <source>
        <dbReference type="Proteomes" id="UP000828390"/>
    </source>
</evidence>
<name>A0A9D4J7G3_DREPO</name>
<dbReference type="Proteomes" id="UP000828390">
    <property type="component" value="Unassembled WGS sequence"/>
</dbReference>